<sequence>MQVHVTLLAFFVVLVASMEAKPIWSSLYVSNYQYPSEAVGLQPQLVQYQNSPYYLYNVHADVNAIPAAIIANAKHPVSHVPAYGIYYGSPVYDFRLPLNPVYPVLKPVQPGESPKPSPEPSTTARPTEDSEDGIEKLDAKADPEKEMQTPIESSESSDDESVIIESI</sequence>
<comment type="caution">
    <text evidence="3">The sequence shown here is derived from an EMBL/GenBank/DDBJ whole genome shotgun (WGS) entry which is preliminary data.</text>
</comment>
<feature type="signal peptide" evidence="2">
    <location>
        <begin position="1"/>
        <end position="20"/>
    </location>
</feature>
<accession>A0ABP1P2N6</accession>
<feature type="compositionally biased region" description="Basic and acidic residues" evidence="1">
    <location>
        <begin position="133"/>
        <end position="147"/>
    </location>
</feature>
<evidence type="ECO:0000256" key="1">
    <source>
        <dbReference type="SAM" id="MobiDB-lite"/>
    </source>
</evidence>
<feature type="chain" id="PRO_5046727056" evidence="2">
    <location>
        <begin position="21"/>
        <end position="167"/>
    </location>
</feature>
<feature type="compositionally biased region" description="Acidic residues" evidence="1">
    <location>
        <begin position="155"/>
        <end position="167"/>
    </location>
</feature>
<feature type="region of interest" description="Disordered" evidence="1">
    <location>
        <begin position="107"/>
        <end position="167"/>
    </location>
</feature>
<keyword evidence="4" id="KW-1185">Reference proteome</keyword>
<reference evidence="3 4" key="1">
    <citation type="submission" date="2024-08" db="EMBL/GenBank/DDBJ databases">
        <authorList>
            <person name="Will J Nash"/>
            <person name="Angela Man"/>
            <person name="Seanna McTaggart"/>
            <person name="Kendall Baker"/>
            <person name="Tom Barker"/>
            <person name="Leah Catchpole"/>
            <person name="Alex Durrant"/>
            <person name="Karim Gharbi"/>
            <person name="Naomi Irish"/>
            <person name="Gemy Kaithakottil"/>
            <person name="Debby Ku"/>
            <person name="Aaliyah Providence"/>
            <person name="Felix Shaw"/>
            <person name="David Swarbreck"/>
            <person name="Chris Watkins"/>
            <person name="Ann M. McCartney"/>
            <person name="Giulio Formenti"/>
            <person name="Alice Mouton"/>
            <person name="Noel Vella"/>
            <person name="Bjorn M von Reumont"/>
            <person name="Adriana Vella"/>
            <person name="Wilfried Haerty"/>
        </authorList>
    </citation>
    <scope>NUCLEOTIDE SEQUENCE [LARGE SCALE GENOMIC DNA]</scope>
</reference>
<evidence type="ECO:0000256" key="2">
    <source>
        <dbReference type="SAM" id="SignalP"/>
    </source>
</evidence>
<dbReference type="EMBL" id="CAXAJV020001294">
    <property type="protein sequence ID" value="CAL7946364.1"/>
    <property type="molecule type" value="Genomic_DNA"/>
</dbReference>
<name>A0ABP1P2N6_XYLVO</name>
<dbReference type="Proteomes" id="UP001642520">
    <property type="component" value="Unassembled WGS sequence"/>
</dbReference>
<protein>
    <submittedName>
        <fullName evidence="3">Uncharacterized protein</fullName>
    </submittedName>
</protein>
<evidence type="ECO:0000313" key="3">
    <source>
        <dbReference type="EMBL" id="CAL7946364.1"/>
    </source>
</evidence>
<proteinExistence type="predicted"/>
<organism evidence="3 4">
    <name type="scientific">Xylocopa violacea</name>
    <name type="common">Violet carpenter bee</name>
    <name type="synonym">Apis violacea</name>
    <dbReference type="NCBI Taxonomy" id="135666"/>
    <lineage>
        <taxon>Eukaryota</taxon>
        <taxon>Metazoa</taxon>
        <taxon>Ecdysozoa</taxon>
        <taxon>Arthropoda</taxon>
        <taxon>Hexapoda</taxon>
        <taxon>Insecta</taxon>
        <taxon>Pterygota</taxon>
        <taxon>Neoptera</taxon>
        <taxon>Endopterygota</taxon>
        <taxon>Hymenoptera</taxon>
        <taxon>Apocrita</taxon>
        <taxon>Aculeata</taxon>
        <taxon>Apoidea</taxon>
        <taxon>Anthophila</taxon>
        <taxon>Apidae</taxon>
        <taxon>Xylocopa</taxon>
        <taxon>Xylocopa</taxon>
    </lineage>
</organism>
<evidence type="ECO:0000313" key="4">
    <source>
        <dbReference type="Proteomes" id="UP001642520"/>
    </source>
</evidence>
<keyword evidence="2" id="KW-0732">Signal</keyword>
<gene>
    <name evidence="3" type="ORF">XYLVIOL_LOCUS7735</name>
</gene>